<dbReference type="Proteomes" id="UP000228531">
    <property type="component" value="Unassembled WGS sequence"/>
</dbReference>
<comment type="caution">
    <text evidence="1">The sequence shown here is derived from an EMBL/GenBank/DDBJ whole genome shotgun (WGS) entry which is preliminary data.</text>
</comment>
<dbReference type="EMBL" id="PGTY01000001">
    <property type="protein sequence ID" value="PJI92057.1"/>
    <property type="molecule type" value="Genomic_DNA"/>
</dbReference>
<gene>
    <name evidence="1" type="ORF">BC777_0901</name>
</gene>
<evidence type="ECO:0000313" key="1">
    <source>
        <dbReference type="EMBL" id="PJI92057.1"/>
    </source>
</evidence>
<dbReference type="RefSeq" id="WP_100366919.1">
    <property type="nucleotide sequence ID" value="NZ_PGTY01000001.1"/>
</dbReference>
<dbReference type="AlphaFoldDB" id="A0A2M8WM96"/>
<organism evidence="1 2">
    <name type="scientific">Yoonia maricola</name>
    <dbReference type="NCBI Taxonomy" id="420999"/>
    <lineage>
        <taxon>Bacteria</taxon>
        <taxon>Pseudomonadati</taxon>
        <taxon>Pseudomonadota</taxon>
        <taxon>Alphaproteobacteria</taxon>
        <taxon>Rhodobacterales</taxon>
        <taxon>Paracoccaceae</taxon>
        <taxon>Yoonia</taxon>
    </lineage>
</organism>
<reference evidence="1 2" key="1">
    <citation type="submission" date="2017-11" db="EMBL/GenBank/DDBJ databases">
        <title>Genomic Encyclopedia of Archaeal and Bacterial Type Strains, Phase II (KMG-II): From Individual Species to Whole Genera.</title>
        <authorList>
            <person name="Goeker M."/>
        </authorList>
    </citation>
    <scope>NUCLEOTIDE SEQUENCE [LARGE SCALE GENOMIC DNA]</scope>
    <source>
        <strain evidence="1 2">DSM 29128</strain>
    </source>
</reference>
<evidence type="ECO:0000313" key="2">
    <source>
        <dbReference type="Proteomes" id="UP000228531"/>
    </source>
</evidence>
<name>A0A2M8WM96_9RHOB</name>
<protein>
    <submittedName>
        <fullName evidence="1">Uncharacterized protein</fullName>
    </submittedName>
</protein>
<proteinExistence type="predicted"/>
<keyword evidence="2" id="KW-1185">Reference proteome</keyword>
<accession>A0A2M8WM96</accession>
<sequence length="241" mass="26192">MWTADTIEQLASYDLRLPDGFLLALAQIENSWSECFTELNEPASADPLFFSATADGLGLPSLGFVPFWQENAHEEVVLVGCREPFVGVIGVQGVLLNEFGGLLSPTFDAFFDGIRTLGNTAQGTFTDICDLCGALAYKGIFSSKVSSEVGRIIAKERDGFANQLYGAISPDLALNLLRSDDFLEVEAACWRLAALGSIEAIPALEVLSKTTVERGTVDQHIRAAKNALHELKRRKYSLKQG</sequence>